<evidence type="ECO:0000313" key="2">
    <source>
        <dbReference type="Proteomes" id="UP000712600"/>
    </source>
</evidence>
<evidence type="ECO:0000313" key="1">
    <source>
        <dbReference type="EMBL" id="KAF3601930.1"/>
    </source>
</evidence>
<sequence length="125" mass="14527">MISNTKPDITACLGAWYTWDRILQTGLEAPDTCLKSLHHVIDTPKVQVHFGVKLRLWSILELKGHFTRADYLEVDERKNNRSMRISAGDRYQEIPRQMKINIDRCTQVPSIDVETPDATFWIQQT</sequence>
<proteinExistence type="predicted"/>
<protein>
    <submittedName>
        <fullName evidence="1">Uncharacterized protein</fullName>
    </submittedName>
</protein>
<reference evidence="1" key="1">
    <citation type="submission" date="2019-12" db="EMBL/GenBank/DDBJ databases">
        <title>Genome sequencing and annotation of Brassica cretica.</title>
        <authorList>
            <person name="Studholme D.J."/>
            <person name="Sarris P."/>
        </authorList>
    </citation>
    <scope>NUCLEOTIDE SEQUENCE</scope>
    <source>
        <strain evidence="1">PFS-109/04</strain>
        <tissue evidence="1">Leaf</tissue>
    </source>
</reference>
<dbReference type="AlphaFoldDB" id="A0A8S9SPH7"/>
<gene>
    <name evidence="1" type="ORF">F2Q69_00038248</name>
</gene>
<dbReference type="Proteomes" id="UP000712600">
    <property type="component" value="Unassembled WGS sequence"/>
</dbReference>
<dbReference type="EMBL" id="QGKX02000004">
    <property type="protein sequence ID" value="KAF3601930.1"/>
    <property type="molecule type" value="Genomic_DNA"/>
</dbReference>
<comment type="caution">
    <text evidence="1">The sequence shown here is derived from an EMBL/GenBank/DDBJ whole genome shotgun (WGS) entry which is preliminary data.</text>
</comment>
<name>A0A8S9SPH7_BRACR</name>
<accession>A0A8S9SPH7</accession>
<organism evidence="1 2">
    <name type="scientific">Brassica cretica</name>
    <name type="common">Mustard</name>
    <dbReference type="NCBI Taxonomy" id="69181"/>
    <lineage>
        <taxon>Eukaryota</taxon>
        <taxon>Viridiplantae</taxon>
        <taxon>Streptophyta</taxon>
        <taxon>Embryophyta</taxon>
        <taxon>Tracheophyta</taxon>
        <taxon>Spermatophyta</taxon>
        <taxon>Magnoliopsida</taxon>
        <taxon>eudicotyledons</taxon>
        <taxon>Gunneridae</taxon>
        <taxon>Pentapetalae</taxon>
        <taxon>rosids</taxon>
        <taxon>malvids</taxon>
        <taxon>Brassicales</taxon>
        <taxon>Brassicaceae</taxon>
        <taxon>Brassiceae</taxon>
        <taxon>Brassica</taxon>
    </lineage>
</organism>